<accession>A0A9P6NM09</accession>
<keyword evidence="2" id="KW-1185">Reference proteome</keyword>
<sequence length="197" mass="22700">MKTIPTDTQLGLRTLCPSWDPDRWPTLIGFKQLPDPQVQLPIHRSNGCRRNPINSPLLVISKFAPFRFTCTHTSYNPAGLGFRASSYPSLFHKNSVSWSFDRENILEPNLAFWNRHTPLTFPYFYYLSYIYSRGSQYTTSSQPGNTTLSSTLLSFLSYYQFLVSEPRWNFTSNQKVARFSSLSVLIAVPKRIKSQII</sequence>
<dbReference type="Proteomes" id="UP000886653">
    <property type="component" value="Unassembled WGS sequence"/>
</dbReference>
<evidence type="ECO:0000313" key="2">
    <source>
        <dbReference type="Proteomes" id="UP000886653"/>
    </source>
</evidence>
<dbReference type="AlphaFoldDB" id="A0A9P6NM09"/>
<protein>
    <submittedName>
        <fullName evidence="1">Uncharacterized protein</fullName>
    </submittedName>
</protein>
<evidence type="ECO:0000313" key="1">
    <source>
        <dbReference type="EMBL" id="KAG0145951.1"/>
    </source>
</evidence>
<gene>
    <name evidence="1" type="ORF">CROQUDRAFT_658059</name>
</gene>
<dbReference type="EMBL" id="MU167268">
    <property type="protein sequence ID" value="KAG0145951.1"/>
    <property type="molecule type" value="Genomic_DNA"/>
</dbReference>
<comment type="caution">
    <text evidence="1">The sequence shown here is derived from an EMBL/GenBank/DDBJ whole genome shotgun (WGS) entry which is preliminary data.</text>
</comment>
<organism evidence="1 2">
    <name type="scientific">Cronartium quercuum f. sp. fusiforme G11</name>
    <dbReference type="NCBI Taxonomy" id="708437"/>
    <lineage>
        <taxon>Eukaryota</taxon>
        <taxon>Fungi</taxon>
        <taxon>Dikarya</taxon>
        <taxon>Basidiomycota</taxon>
        <taxon>Pucciniomycotina</taxon>
        <taxon>Pucciniomycetes</taxon>
        <taxon>Pucciniales</taxon>
        <taxon>Coleosporiaceae</taxon>
        <taxon>Cronartium</taxon>
    </lineage>
</organism>
<reference evidence="1" key="1">
    <citation type="submission" date="2013-11" db="EMBL/GenBank/DDBJ databases">
        <title>Genome sequence of the fusiform rust pathogen reveals effectors for host alternation and coevolution with pine.</title>
        <authorList>
            <consortium name="DOE Joint Genome Institute"/>
            <person name="Smith K."/>
            <person name="Pendleton A."/>
            <person name="Kubisiak T."/>
            <person name="Anderson C."/>
            <person name="Salamov A."/>
            <person name="Aerts A."/>
            <person name="Riley R."/>
            <person name="Clum A."/>
            <person name="Lindquist E."/>
            <person name="Ence D."/>
            <person name="Campbell M."/>
            <person name="Kronenberg Z."/>
            <person name="Feau N."/>
            <person name="Dhillon B."/>
            <person name="Hamelin R."/>
            <person name="Burleigh J."/>
            <person name="Smith J."/>
            <person name="Yandell M."/>
            <person name="Nelson C."/>
            <person name="Grigoriev I."/>
            <person name="Davis J."/>
        </authorList>
    </citation>
    <scope>NUCLEOTIDE SEQUENCE</scope>
    <source>
        <strain evidence="1">G11</strain>
    </source>
</reference>
<name>A0A9P6NM09_9BASI</name>
<proteinExistence type="predicted"/>